<feature type="transmembrane region" description="Helical" evidence="16">
    <location>
        <begin position="153"/>
        <end position="169"/>
    </location>
</feature>
<evidence type="ECO:0000313" key="18">
    <source>
        <dbReference type="Proteomes" id="UP000295611"/>
    </source>
</evidence>
<evidence type="ECO:0000313" key="17">
    <source>
        <dbReference type="EMBL" id="TDR76564.1"/>
    </source>
</evidence>
<name>A0A4R7B323_9NEIS</name>
<comment type="subcellular location">
    <subcellularLocation>
        <location evidence="16">Cell inner membrane</location>
        <topology evidence="16">Multi-pass membrane protein</topology>
    </subcellularLocation>
    <subcellularLocation>
        <location evidence="1">Cell membrane</location>
        <topology evidence="1">Multi-pass membrane protein</topology>
    </subcellularLocation>
    <text evidence="16">Localizes to the division septum.</text>
</comment>
<proteinExistence type="inferred from homology"/>
<evidence type="ECO:0000256" key="1">
    <source>
        <dbReference type="ARBA" id="ARBA00004651"/>
    </source>
</evidence>
<dbReference type="PANTHER" id="PTHR30474">
    <property type="entry name" value="CELL CYCLE PROTEIN"/>
    <property type="match status" value="1"/>
</dbReference>
<dbReference type="EC" id="2.4.99.28" evidence="16"/>
<evidence type="ECO:0000256" key="10">
    <source>
        <dbReference type="ARBA" id="ARBA00022989"/>
    </source>
</evidence>
<evidence type="ECO:0000256" key="4">
    <source>
        <dbReference type="ARBA" id="ARBA00022618"/>
    </source>
</evidence>
<evidence type="ECO:0000256" key="15">
    <source>
        <dbReference type="ARBA" id="ARBA00049902"/>
    </source>
</evidence>
<keyword evidence="10 16" id="KW-1133">Transmembrane helix</keyword>
<evidence type="ECO:0000256" key="8">
    <source>
        <dbReference type="ARBA" id="ARBA00022960"/>
    </source>
</evidence>
<evidence type="ECO:0000256" key="13">
    <source>
        <dbReference type="ARBA" id="ARBA00023316"/>
    </source>
</evidence>
<comment type="pathway">
    <text evidence="2 16">Cell wall biogenesis; peptidoglycan biosynthesis.</text>
</comment>
<feature type="transmembrane region" description="Helical" evidence="16">
    <location>
        <begin position="175"/>
        <end position="193"/>
    </location>
</feature>
<feature type="transmembrane region" description="Helical" evidence="16">
    <location>
        <begin position="350"/>
        <end position="371"/>
    </location>
</feature>
<evidence type="ECO:0000256" key="9">
    <source>
        <dbReference type="ARBA" id="ARBA00022984"/>
    </source>
</evidence>
<dbReference type="GO" id="GO:0009252">
    <property type="term" value="P:peptidoglycan biosynthetic process"/>
    <property type="evidence" value="ECO:0007669"/>
    <property type="project" value="UniProtKB-UniRule"/>
</dbReference>
<dbReference type="PANTHER" id="PTHR30474:SF2">
    <property type="entry name" value="PEPTIDOGLYCAN GLYCOSYLTRANSFERASE FTSW-RELATED"/>
    <property type="match status" value="1"/>
</dbReference>
<dbReference type="UniPathway" id="UPA00219"/>
<evidence type="ECO:0000256" key="12">
    <source>
        <dbReference type="ARBA" id="ARBA00023306"/>
    </source>
</evidence>
<dbReference type="InterPro" id="IPR001182">
    <property type="entry name" value="FtsW/RodA"/>
</dbReference>
<evidence type="ECO:0000256" key="2">
    <source>
        <dbReference type="ARBA" id="ARBA00004752"/>
    </source>
</evidence>
<feature type="transmembrane region" description="Helical" evidence="16">
    <location>
        <begin position="200"/>
        <end position="220"/>
    </location>
</feature>
<keyword evidence="13 16" id="KW-0961">Cell wall biogenesis/degradation</keyword>
<feature type="transmembrane region" description="Helical" evidence="16">
    <location>
        <begin position="319"/>
        <end position="338"/>
    </location>
</feature>
<dbReference type="GO" id="GO:0071555">
    <property type="term" value="P:cell wall organization"/>
    <property type="evidence" value="ECO:0007669"/>
    <property type="project" value="UniProtKB-KW"/>
</dbReference>
<sequence length="386" mass="42708">MTTASMKGAYAATTILDEALAWAIALLLSISLVMVYSASVAYAEADAATQNKYFYLIRHVIFMVIGLAGGYVAFQIPTAFWQKYAGKIFLIGVVLLVLVLIPGIGRVVNGSRRWISLFVINLQPSELMKMATVLYAADYTVRKSHKLHSLKEGFLPMFIAMVVVAFLLLREPDFGALMVVMTIAMGILFLGGINMRIFSGLAVMALVAIVLLIISSPYRLKRVLGFMDPWDDPFGKGYQLSHSLIAIGRGEWFGVGLGASVEKLFYLPEAHTDFILAVIAEEFGFFGICVLIAIYAWIVRRAFHIGVESRKLERYYQALVAQGIGIWLGIQAFFNMGVNMGLLPTKGLTLPLMSFGGSAMLFNLMSMALLLRVDYENRRIMRGYKG</sequence>
<evidence type="ECO:0000256" key="6">
    <source>
        <dbReference type="ARBA" id="ARBA00022679"/>
    </source>
</evidence>
<comment type="similarity">
    <text evidence="14 16">Belongs to the SEDS family. FtsW subfamily.</text>
</comment>
<dbReference type="EMBL" id="SNZP01000011">
    <property type="protein sequence ID" value="TDR76564.1"/>
    <property type="molecule type" value="Genomic_DNA"/>
</dbReference>
<organism evidence="17 18">
    <name type="scientific">Paludibacterium purpuratum</name>
    <dbReference type="NCBI Taxonomy" id="1144873"/>
    <lineage>
        <taxon>Bacteria</taxon>
        <taxon>Pseudomonadati</taxon>
        <taxon>Pseudomonadota</taxon>
        <taxon>Betaproteobacteria</taxon>
        <taxon>Neisseriales</taxon>
        <taxon>Chromobacteriaceae</taxon>
        <taxon>Paludibacterium</taxon>
    </lineage>
</organism>
<keyword evidence="3 16" id="KW-1003">Cell membrane</keyword>
<evidence type="ECO:0000256" key="16">
    <source>
        <dbReference type="HAMAP-Rule" id="MF_00913"/>
    </source>
</evidence>
<comment type="catalytic activity">
    <reaction evidence="15 16">
        <text>[GlcNAc-(1-&gt;4)-Mur2Ac(oyl-L-Ala-gamma-D-Glu-L-Lys-D-Ala-D-Ala)](n)-di-trans,octa-cis-undecaprenyl diphosphate + beta-D-GlcNAc-(1-&gt;4)-Mur2Ac(oyl-L-Ala-gamma-D-Glu-L-Lys-D-Ala-D-Ala)-di-trans,octa-cis-undecaprenyl diphosphate = [GlcNAc-(1-&gt;4)-Mur2Ac(oyl-L-Ala-gamma-D-Glu-L-Lys-D-Ala-D-Ala)](n+1)-di-trans,octa-cis-undecaprenyl diphosphate + di-trans,octa-cis-undecaprenyl diphosphate + H(+)</text>
        <dbReference type="Rhea" id="RHEA:23708"/>
        <dbReference type="Rhea" id="RHEA-COMP:9602"/>
        <dbReference type="Rhea" id="RHEA-COMP:9603"/>
        <dbReference type="ChEBI" id="CHEBI:15378"/>
        <dbReference type="ChEBI" id="CHEBI:58405"/>
        <dbReference type="ChEBI" id="CHEBI:60033"/>
        <dbReference type="ChEBI" id="CHEBI:78435"/>
        <dbReference type="EC" id="2.4.99.28"/>
    </reaction>
</comment>
<keyword evidence="4 16" id="KW-0132">Cell division</keyword>
<reference evidence="17 18" key="1">
    <citation type="submission" date="2019-03" db="EMBL/GenBank/DDBJ databases">
        <title>Genomic Encyclopedia of Type Strains, Phase III (KMG-III): the genomes of soil and plant-associated and newly described type strains.</title>
        <authorList>
            <person name="Whitman W."/>
        </authorList>
    </citation>
    <scope>NUCLEOTIDE SEQUENCE [LARGE SCALE GENOMIC DNA]</scope>
    <source>
        <strain evidence="17 18">CECT 8976</strain>
    </source>
</reference>
<keyword evidence="9 16" id="KW-0573">Peptidoglycan synthesis</keyword>
<keyword evidence="16" id="KW-0997">Cell inner membrane</keyword>
<comment type="function">
    <text evidence="16">Peptidoglycan polymerase that is essential for cell division.</text>
</comment>
<accession>A0A4R7B323</accession>
<feature type="transmembrane region" description="Helical" evidence="16">
    <location>
        <begin position="274"/>
        <end position="298"/>
    </location>
</feature>
<dbReference type="Proteomes" id="UP000295611">
    <property type="component" value="Unassembled WGS sequence"/>
</dbReference>
<dbReference type="GO" id="GO:0008360">
    <property type="term" value="P:regulation of cell shape"/>
    <property type="evidence" value="ECO:0007669"/>
    <property type="project" value="UniProtKB-KW"/>
</dbReference>
<dbReference type="GO" id="GO:0032153">
    <property type="term" value="C:cell division site"/>
    <property type="evidence" value="ECO:0007669"/>
    <property type="project" value="UniProtKB-UniRule"/>
</dbReference>
<gene>
    <name evidence="16" type="primary">ftsW</name>
    <name evidence="17" type="ORF">DFP86_111147</name>
</gene>
<evidence type="ECO:0000256" key="3">
    <source>
        <dbReference type="ARBA" id="ARBA00022475"/>
    </source>
</evidence>
<protein>
    <recommendedName>
        <fullName evidence="16">Probable peptidoglycan glycosyltransferase FtsW</fullName>
        <shortName evidence="16">PGT</shortName>
        <ecNumber evidence="16">2.4.99.28</ecNumber>
    </recommendedName>
    <alternativeName>
        <fullName evidence="16">Cell division protein FtsW</fullName>
    </alternativeName>
    <alternativeName>
        <fullName evidence="16">Cell wall polymerase</fullName>
    </alternativeName>
    <alternativeName>
        <fullName evidence="16">Peptidoglycan polymerase</fullName>
        <shortName evidence="16">PG polymerase</shortName>
    </alternativeName>
</protein>
<keyword evidence="5 16" id="KW-0328">Glycosyltransferase</keyword>
<keyword evidence="12 16" id="KW-0131">Cell cycle</keyword>
<dbReference type="GO" id="GO:0008955">
    <property type="term" value="F:peptidoglycan glycosyltransferase activity"/>
    <property type="evidence" value="ECO:0007669"/>
    <property type="project" value="UniProtKB-UniRule"/>
</dbReference>
<dbReference type="Pfam" id="PF01098">
    <property type="entry name" value="FTSW_RODA_SPOVE"/>
    <property type="match status" value="1"/>
</dbReference>
<dbReference type="InterPro" id="IPR013437">
    <property type="entry name" value="FtsW"/>
</dbReference>
<keyword evidence="8 16" id="KW-0133">Cell shape</keyword>
<keyword evidence="11 16" id="KW-0472">Membrane</keyword>
<evidence type="ECO:0000256" key="5">
    <source>
        <dbReference type="ARBA" id="ARBA00022676"/>
    </source>
</evidence>
<keyword evidence="18" id="KW-1185">Reference proteome</keyword>
<dbReference type="GO" id="GO:0005886">
    <property type="term" value="C:plasma membrane"/>
    <property type="evidence" value="ECO:0007669"/>
    <property type="project" value="UniProtKB-SubCell"/>
</dbReference>
<dbReference type="GO" id="GO:0015648">
    <property type="term" value="F:lipid-linked peptidoglycan transporter activity"/>
    <property type="evidence" value="ECO:0007669"/>
    <property type="project" value="TreeGrafter"/>
</dbReference>
<dbReference type="GO" id="GO:0043093">
    <property type="term" value="P:FtsZ-dependent cytokinesis"/>
    <property type="evidence" value="ECO:0007669"/>
    <property type="project" value="UniProtKB-UniRule"/>
</dbReference>
<dbReference type="RefSeq" id="WP_243729406.1">
    <property type="nucleotide sequence ID" value="NZ_SNZP01000011.1"/>
</dbReference>
<feature type="transmembrane region" description="Helical" evidence="16">
    <location>
        <begin position="55"/>
        <end position="76"/>
    </location>
</feature>
<evidence type="ECO:0000256" key="11">
    <source>
        <dbReference type="ARBA" id="ARBA00023136"/>
    </source>
</evidence>
<keyword evidence="7 16" id="KW-0812">Transmembrane</keyword>
<dbReference type="AlphaFoldDB" id="A0A4R7B323"/>
<evidence type="ECO:0000256" key="7">
    <source>
        <dbReference type="ARBA" id="ARBA00022692"/>
    </source>
</evidence>
<feature type="transmembrane region" description="Helical" evidence="16">
    <location>
        <begin position="20"/>
        <end position="43"/>
    </location>
</feature>
<dbReference type="HAMAP" id="MF_00913">
    <property type="entry name" value="PGT_FtsW_proteobact"/>
    <property type="match status" value="1"/>
</dbReference>
<keyword evidence="6 16" id="KW-0808">Transferase</keyword>
<evidence type="ECO:0000256" key="14">
    <source>
        <dbReference type="ARBA" id="ARBA00038053"/>
    </source>
</evidence>
<dbReference type="NCBIfam" id="TIGR02614">
    <property type="entry name" value="ftsW"/>
    <property type="match status" value="1"/>
</dbReference>
<comment type="caution">
    <text evidence="17">The sequence shown here is derived from an EMBL/GenBank/DDBJ whole genome shotgun (WGS) entry which is preliminary data.</text>
</comment>
<feature type="transmembrane region" description="Helical" evidence="16">
    <location>
        <begin position="88"/>
        <end position="108"/>
    </location>
</feature>